<dbReference type="PANTHER" id="PTHR33495">
    <property type="entry name" value="ANTI-SIGMA FACTOR ANTAGONIST TM_1081-RELATED-RELATED"/>
    <property type="match status" value="1"/>
</dbReference>
<reference evidence="4 5" key="1">
    <citation type="submission" date="2022-06" db="EMBL/GenBank/DDBJ databases">
        <title>Genomic Encyclopedia of Archaeal and Bacterial Type Strains, Phase II (KMG-II): from individual species to whole genera.</title>
        <authorList>
            <person name="Goeker M."/>
        </authorList>
    </citation>
    <scope>NUCLEOTIDE SEQUENCE [LARGE SCALE GENOMIC DNA]</scope>
    <source>
        <strain evidence="4 5">DSM 44255</strain>
    </source>
</reference>
<dbReference type="Gene3D" id="3.30.750.24">
    <property type="entry name" value="STAS domain"/>
    <property type="match status" value="1"/>
</dbReference>
<evidence type="ECO:0000259" key="3">
    <source>
        <dbReference type="PROSITE" id="PS50801"/>
    </source>
</evidence>
<dbReference type="InterPro" id="IPR002645">
    <property type="entry name" value="STAS_dom"/>
</dbReference>
<evidence type="ECO:0000256" key="2">
    <source>
        <dbReference type="RuleBase" id="RU003749"/>
    </source>
</evidence>
<dbReference type="PROSITE" id="PS50801">
    <property type="entry name" value="STAS"/>
    <property type="match status" value="1"/>
</dbReference>
<evidence type="ECO:0000313" key="5">
    <source>
        <dbReference type="Proteomes" id="UP001205185"/>
    </source>
</evidence>
<dbReference type="PANTHER" id="PTHR33495:SF2">
    <property type="entry name" value="ANTI-SIGMA FACTOR ANTAGONIST TM_1081-RELATED"/>
    <property type="match status" value="1"/>
</dbReference>
<dbReference type="Proteomes" id="UP001205185">
    <property type="component" value="Unassembled WGS sequence"/>
</dbReference>
<dbReference type="EMBL" id="JAMTCO010000009">
    <property type="protein sequence ID" value="MCP2271224.1"/>
    <property type="molecule type" value="Genomic_DNA"/>
</dbReference>
<dbReference type="NCBIfam" id="TIGR00377">
    <property type="entry name" value="ant_ant_sig"/>
    <property type="match status" value="1"/>
</dbReference>
<dbReference type="Pfam" id="PF01740">
    <property type="entry name" value="STAS"/>
    <property type="match status" value="1"/>
</dbReference>
<organism evidence="4 5">
    <name type="scientific">Actinokineospora diospyrosa</name>
    <dbReference type="NCBI Taxonomy" id="103728"/>
    <lineage>
        <taxon>Bacteria</taxon>
        <taxon>Bacillati</taxon>
        <taxon>Actinomycetota</taxon>
        <taxon>Actinomycetes</taxon>
        <taxon>Pseudonocardiales</taxon>
        <taxon>Pseudonocardiaceae</taxon>
        <taxon>Actinokineospora</taxon>
    </lineage>
</organism>
<accession>A0ABT1IF05</accession>
<dbReference type="InterPro" id="IPR003658">
    <property type="entry name" value="Anti-sigma_ant"/>
</dbReference>
<evidence type="ECO:0000256" key="1">
    <source>
        <dbReference type="ARBA" id="ARBA00009013"/>
    </source>
</evidence>
<sequence length="124" mass="12772">MSVPTPESASAAPLFDVVVEEHPDAAVVVRARGEIDLLTAPRFAKGMVGAIDGGARLVVVDLDRVTFFGSAAVANLARAAERADVRGTGFRLVVGASMATRVLEISGLADLLELRTTVAEALAG</sequence>
<gene>
    <name evidence="4" type="ORF">LV75_003738</name>
</gene>
<dbReference type="InterPro" id="IPR036513">
    <property type="entry name" value="STAS_dom_sf"/>
</dbReference>
<dbReference type="SUPFAM" id="SSF52091">
    <property type="entry name" value="SpoIIaa-like"/>
    <property type="match status" value="1"/>
</dbReference>
<feature type="domain" description="STAS" evidence="3">
    <location>
        <begin position="24"/>
        <end position="124"/>
    </location>
</feature>
<proteinExistence type="inferred from homology"/>
<dbReference type="CDD" id="cd07043">
    <property type="entry name" value="STAS_anti-anti-sigma_factors"/>
    <property type="match status" value="1"/>
</dbReference>
<dbReference type="RefSeq" id="WP_253888184.1">
    <property type="nucleotide sequence ID" value="NZ_BAAAVB010000027.1"/>
</dbReference>
<comment type="similarity">
    <text evidence="1 2">Belongs to the anti-sigma-factor antagonist family.</text>
</comment>
<evidence type="ECO:0000313" key="4">
    <source>
        <dbReference type="EMBL" id="MCP2271224.1"/>
    </source>
</evidence>
<keyword evidence="5" id="KW-1185">Reference proteome</keyword>
<protein>
    <recommendedName>
        <fullName evidence="2">Anti-sigma factor antagonist</fullName>
    </recommendedName>
</protein>
<name>A0ABT1IF05_9PSEU</name>
<comment type="caution">
    <text evidence="4">The sequence shown here is derived from an EMBL/GenBank/DDBJ whole genome shotgun (WGS) entry which is preliminary data.</text>
</comment>